<evidence type="ECO:0000313" key="3">
    <source>
        <dbReference type="EMBL" id="RVU16847.1"/>
    </source>
</evidence>
<keyword evidence="2" id="KW-0472">Membrane</keyword>
<dbReference type="OrthoDB" id="100177at2"/>
<feature type="transmembrane region" description="Helical" evidence="2">
    <location>
        <begin position="161"/>
        <end position="186"/>
    </location>
</feature>
<organism evidence="3 4">
    <name type="scientific">Methylobacterium oryzihabitans</name>
    <dbReference type="NCBI Taxonomy" id="2499852"/>
    <lineage>
        <taxon>Bacteria</taxon>
        <taxon>Pseudomonadati</taxon>
        <taxon>Pseudomonadota</taxon>
        <taxon>Alphaproteobacteria</taxon>
        <taxon>Hyphomicrobiales</taxon>
        <taxon>Methylobacteriaceae</taxon>
        <taxon>Methylobacterium</taxon>
    </lineage>
</organism>
<keyword evidence="2" id="KW-1133">Transmembrane helix</keyword>
<name>A0A3S2V6I5_9HYPH</name>
<proteinExistence type="predicted"/>
<dbReference type="Proteomes" id="UP000286997">
    <property type="component" value="Unassembled WGS sequence"/>
</dbReference>
<comment type="caution">
    <text evidence="3">The sequence shown here is derived from an EMBL/GenBank/DDBJ whole genome shotgun (WGS) entry which is preliminary data.</text>
</comment>
<keyword evidence="2" id="KW-0812">Transmembrane</keyword>
<dbReference type="RefSeq" id="WP_127730632.1">
    <property type="nucleotide sequence ID" value="NZ_SACP01000014.1"/>
</dbReference>
<dbReference type="AlphaFoldDB" id="A0A3S2V6I5"/>
<evidence type="ECO:0000313" key="4">
    <source>
        <dbReference type="Proteomes" id="UP000286997"/>
    </source>
</evidence>
<keyword evidence="4" id="KW-1185">Reference proteome</keyword>
<dbReference type="EMBL" id="SACP01000014">
    <property type="protein sequence ID" value="RVU16847.1"/>
    <property type="molecule type" value="Genomic_DNA"/>
</dbReference>
<reference evidence="3 4" key="1">
    <citation type="submission" date="2019-01" db="EMBL/GenBank/DDBJ databases">
        <authorList>
            <person name="Chen W.-M."/>
        </authorList>
    </citation>
    <scope>NUCLEOTIDE SEQUENCE [LARGE SCALE GENOMIC DNA]</scope>
    <source>
        <strain evidence="3 4">TER-1</strain>
    </source>
</reference>
<gene>
    <name evidence="3" type="ORF">EOE48_15390</name>
</gene>
<sequence>MRRTSRMAEATGVTDGTMQGPHHDEAEVRRALDACLRSTPFVRSPKLAAFLTFVVEEELAGRGDEVKAYTIAVRALGRSPGFDPVNDPSVRVEAGRLRRALDDAYTHHVEAGVLRIRIPTGGYRPVFQPVPSGAPKPRPAPVQESPVAPPRRPFFDSRGQVLVVVLLSVIIALLCAQVGVTLWLYLQRPAVTRTGQVWLD</sequence>
<protein>
    <submittedName>
        <fullName evidence="3">Uncharacterized protein</fullName>
    </submittedName>
</protein>
<accession>A0A3S2V6I5</accession>
<evidence type="ECO:0000256" key="2">
    <source>
        <dbReference type="SAM" id="Phobius"/>
    </source>
</evidence>
<evidence type="ECO:0000256" key="1">
    <source>
        <dbReference type="SAM" id="MobiDB-lite"/>
    </source>
</evidence>
<feature type="region of interest" description="Disordered" evidence="1">
    <location>
        <begin position="1"/>
        <end position="22"/>
    </location>
</feature>